<dbReference type="GO" id="GO:0016020">
    <property type="term" value="C:membrane"/>
    <property type="evidence" value="ECO:0007669"/>
    <property type="project" value="UniProtKB-SubCell"/>
</dbReference>
<gene>
    <name evidence="5" type="ORF">BCR38DRAFT_340255</name>
</gene>
<dbReference type="PANTHER" id="PTHR11360">
    <property type="entry name" value="MONOCARBOXYLATE TRANSPORTER"/>
    <property type="match status" value="1"/>
</dbReference>
<feature type="transmembrane region" description="Helical" evidence="4">
    <location>
        <begin position="327"/>
        <end position="349"/>
    </location>
</feature>
<keyword evidence="6" id="KW-1185">Reference proteome</keyword>
<dbReference type="Pfam" id="PF07690">
    <property type="entry name" value="MFS_1"/>
    <property type="match status" value="1"/>
</dbReference>
<evidence type="ECO:0000313" key="6">
    <source>
        <dbReference type="Proteomes" id="UP000193689"/>
    </source>
</evidence>
<dbReference type="Proteomes" id="UP000193689">
    <property type="component" value="Unassembled WGS sequence"/>
</dbReference>
<dbReference type="GO" id="GO:0022857">
    <property type="term" value="F:transmembrane transporter activity"/>
    <property type="evidence" value="ECO:0007669"/>
    <property type="project" value="InterPro"/>
</dbReference>
<feature type="transmembrane region" description="Helical" evidence="4">
    <location>
        <begin position="74"/>
        <end position="97"/>
    </location>
</feature>
<dbReference type="InterPro" id="IPR036259">
    <property type="entry name" value="MFS_trans_sf"/>
</dbReference>
<accession>A0A1Y2E552</accession>
<dbReference type="EMBL" id="MCFJ01000005">
    <property type="protein sequence ID" value="ORY66484.1"/>
    <property type="molecule type" value="Genomic_DNA"/>
</dbReference>
<dbReference type="InParanoid" id="A0A1Y2E552"/>
<dbReference type="FunCoup" id="A0A1Y2E552">
    <property type="interactions" value="138"/>
</dbReference>
<feature type="transmembrane region" description="Helical" evidence="4">
    <location>
        <begin position="133"/>
        <end position="152"/>
    </location>
</feature>
<feature type="transmembrane region" description="Helical" evidence="4">
    <location>
        <begin position="399"/>
        <end position="417"/>
    </location>
</feature>
<dbReference type="GeneID" id="63771983"/>
<sequence length="480" mass="51852">MERGDDAPNISSSDNNESANQPVAEFREGGYGWLVTPSIPVALLNAHTWGLNSSFAVFLAYYLRSGTFEGTSTIGYAFVGGLSLSIAMLISPLATYFAGSKWCGTRKTIFLGAVFETAGFVGASFTSQLWHLLLSQGVAFGVGMGFCFVASYPVPTQWFSKRRSLASACAAAGSGFGGFIYSLSTNAMIARIGLPRTFRALAILCFVVNGACSVLIRDRNKAIGSVTAAFNWRLFARPSYVLLEMWLFFSVMGYVILLFSIADYSQAVGLTTSQASLVGALFNLGQGLGRPMIGLSSDSVGRLNMSCLCTLLCSLLCFFFWIFAARSLAACIVLAFLSGTVAGVMWATAGPVCAEVVGLPLIPSALSMSWLVLVIPSTFSEVVGLSLRKETGYWGYLDVQIFVSCMYLVAFMALWMLRAWKVAELEEAGLDKEGRERAVMDDAAMPHESGVTTDVQVEGADLVRHRRRAMLRGLWAIERV</sequence>
<comment type="caution">
    <text evidence="5">The sequence shown here is derived from an EMBL/GenBank/DDBJ whole genome shotgun (WGS) entry which is preliminary data.</text>
</comment>
<evidence type="ECO:0000256" key="4">
    <source>
        <dbReference type="SAM" id="Phobius"/>
    </source>
</evidence>
<feature type="compositionally biased region" description="Polar residues" evidence="3">
    <location>
        <begin position="9"/>
        <end position="21"/>
    </location>
</feature>
<protein>
    <submittedName>
        <fullName evidence="5">Major facilitator superfamily domain-containing protein</fullName>
    </submittedName>
</protein>
<feature type="transmembrane region" description="Helical" evidence="4">
    <location>
        <begin position="240"/>
        <end position="261"/>
    </location>
</feature>
<feature type="region of interest" description="Disordered" evidence="3">
    <location>
        <begin position="1"/>
        <end position="21"/>
    </location>
</feature>
<evidence type="ECO:0000256" key="2">
    <source>
        <dbReference type="ARBA" id="ARBA00006727"/>
    </source>
</evidence>
<keyword evidence="4" id="KW-1133">Transmembrane helix</keyword>
<keyword evidence="4" id="KW-0812">Transmembrane</keyword>
<feature type="transmembrane region" description="Helical" evidence="4">
    <location>
        <begin position="41"/>
        <end position="62"/>
    </location>
</feature>
<feature type="transmembrane region" description="Helical" evidence="4">
    <location>
        <begin position="300"/>
        <end position="321"/>
    </location>
</feature>
<evidence type="ECO:0000256" key="3">
    <source>
        <dbReference type="SAM" id="MobiDB-lite"/>
    </source>
</evidence>
<name>A0A1Y2E552_9PEZI</name>
<organism evidence="5 6">
    <name type="scientific">Pseudomassariella vexata</name>
    <dbReference type="NCBI Taxonomy" id="1141098"/>
    <lineage>
        <taxon>Eukaryota</taxon>
        <taxon>Fungi</taxon>
        <taxon>Dikarya</taxon>
        <taxon>Ascomycota</taxon>
        <taxon>Pezizomycotina</taxon>
        <taxon>Sordariomycetes</taxon>
        <taxon>Xylariomycetidae</taxon>
        <taxon>Amphisphaeriales</taxon>
        <taxon>Pseudomassariaceae</taxon>
        <taxon>Pseudomassariella</taxon>
    </lineage>
</organism>
<feature type="transmembrane region" description="Helical" evidence="4">
    <location>
        <begin position="356"/>
        <end position="379"/>
    </location>
</feature>
<keyword evidence="4" id="KW-0472">Membrane</keyword>
<dbReference type="AlphaFoldDB" id="A0A1Y2E552"/>
<proteinExistence type="inferred from homology"/>
<comment type="subcellular location">
    <subcellularLocation>
        <location evidence="1">Membrane</location>
        <topology evidence="1">Multi-pass membrane protein</topology>
    </subcellularLocation>
</comment>
<feature type="transmembrane region" description="Helical" evidence="4">
    <location>
        <begin position="196"/>
        <end position="216"/>
    </location>
</feature>
<dbReference type="PANTHER" id="PTHR11360:SF315">
    <property type="entry name" value="TRANSPORTER MCH2-RELATED"/>
    <property type="match status" value="1"/>
</dbReference>
<comment type="similarity">
    <text evidence="2">Belongs to the major facilitator superfamily. Monocarboxylate porter (TC 2.A.1.13) family.</text>
</comment>
<dbReference type="Gene3D" id="1.20.1250.20">
    <property type="entry name" value="MFS general substrate transporter like domains"/>
    <property type="match status" value="2"/>
</dbReference>
<reference evidence="5 6" key="1">
    <citation type="submission" date="2016-07" db="EMBL/GenBank/DDBJ databases">
        <title>Pervasive Adenine N6-methylation of Active Genes in Fungi.</title>
        <authorList>
            <consortium name="DOE Joint Genome Institute"/>
            <person name="Mondo S.J."/>
            <person name="Dannebaum R.O."/>
            <person name="Kuo R.C."/>
            <person name="Labutti K."/>
            <person name="Haridas S."/>
            <person name="Kuo A."/>
            <person name="Salamov A."/>
            <person name="Ahrendt S.R."/>
            <person name="Lipzen A."/>
            <person name="Sullivan W."/>
            <person name="Andreopoulos W.B."/>
            <person name="Clum A."/>
            <person name="Lindquist E."/>
            <person name="Daum C."/>
            <person name="Ramamoorthy G.K."/>
            <person name="Gryganskyi A."/>
            <person name="Culley D."/>
            <person name="Magnuson J.K."/>
            <person name="James T.Y."/>
            <person name="O'Malley M.A."/>
            <person name="Stajich J.E."/>
            <person name="Spatafora J.W."/>
            <person name="Visel A."/>
            <person name="Grigoriev I.V."/>
        </authorList>
    </citation>
    <scope>NUCLEOTIDE SEQUENCE [LARGE SCALE GENOMIC DNA]</scope>
    <source>
        <strain evidence="5 6">CBS 129021</strain>
    </source>
</reference>
<dbReference type="SUPFAM" id="SSF103473">
    <property type="entry name" value="MFS general substrate transporter"/>
    <property type="match status" value="1"/>
</dbReference>
<dbReference type="InterPro" id="IPR050327">
    <property type="entry name" value="Proton-linked_MCT"/>
</dbReference>
<dbReference type="RefSeq" id="XP_040717448.1">
    <property type="nucleotide sequence ID" value="XM_040855771.1"/>
</dbReference>
<dbReference type="InterPro" id="IPR011701">
    <property type="entry name" value="MFS"/>
</dbReference>
<dbReference type="OrthoDB" id="6499973at2759"/>
<feature type="transmembrane region" description="Helical" evidence="4">
    <location>
        <begin position="164"/>
        <end position="184"/>
    </location>
</feature>
<evidence type="ECO:0000313" key="5">
    <source>
        <dbReference type="EMBL" id="ORY66484.1"/>
    </source>
</evidence>
<evidence type="ECO:0000256" key="1">
    <source>
        <dbReference type="ARBA" id="ARBA00004141"/>
    </source>
</evidence>